<reference evidence="4 5" key="1">
    <citation type="journal article" date="2015" name="Proc. Natl. Acad. Sci. U.S.A.">
        <title>The resurrection genome of Boea hygrometrica: A blueprint for survival of dehydration.</title>
        <authorList>
            <person name="Xiao L."/>
            <person name="Yang G."/>
            <person name="Zhang L."/>
            <person name="Yang X."/>
            <person name="Zhao S."/>
            <person name="Ji Z."/>
            <person name="Zhou Q."/>
            <person name="Hu M."/>
            <person name="Wang Y."/>
            <person name="Chen M."/>
            <person name="Xu Y."/>
            <person name="Jin H."/>
            <person name="Xiao X."/>
            <person name="Hu G."/>
            <person name="Bao F."/>
            <person name="Hu Y."/>
            <person name="Wan P."/>
            <person name="Li L."/>
            <person name="Deng X."/>
            <person name="Kuang T."/>
            <person name="Xiang C."/>
            <person name="Zhu J.K."/>
            <person name="Oliver M.J."/>
            <person name="He Y."/>
        </authorList>
    </citation>
    <scope>NUCLEOTIDE SEQUENCE [LARGE SCALE GENOMIC DNA]</scope>
    <source>
        <strain evidence="5">cv. XS01</strain>
    </source>
</reference>
<evidence type="ECO:0000256" key="2">
    <source>
        <dbReference type="ARBA" id="ARBA00023157"/>
    </source>
</evidence>
<evidence type="ECO:0000313" key="4">
    <source>
        <dbReference type="EMBL" id="KZV51092.1"/>
    </source>
</evidence>
<keyword evidence="2" id="KW-1015">Disulfide bond</keyword>
<evidence type="ECO:0000256" key="3">
    <source>
        <dbReference type="SAM" id="SignalP"/>
    </source>
</evidence>
<dbReference type="PANTHER" id="PTHR31614">
    <property type="entry name" value="PROTEIN DOWNSTREAM OF FLC-RELATED"/>
    <property type="match status" value="1"/>
</dbReference>
<feature type="chain" id="PRO_5016322100" evidence="3">
    <location>
        <begin position="27"/>
        <end position="168"/>
    </location>
</feature>
<accession>A0A2Z7CVI7</accession>
<dbReference type="PANTHER" id="PTHR31614:SF24">
    <property type="entry name" value="OLEE1-LIKE PROTEIN"/>
    <property type="match status" value="1"/>
</dbReference>
<name>A0A2Z7CVI7_9LAMI</name>
<keyword evidence="5" id="KW-1185">Reference proteome</keyword>
<dbReference type="Pfam" id="PF01190">
    <property type="entry name" value="Pollen_Ole_e_1"/>
    <property type="match status" value="1"/>
</dbReference>
<protein>
    <submittedName>
        <fullName evidence="4">Olee1-like protein</fullName>
    </submittedName>
</protein>
<evidence type="ECO:0000313" key="5">
    <source>
        <dbReference type="Proteomes" id="UP000250235"/>
    </source>
</evidence>
<feature type="signal peptide" evidence="3">
    <location>
        <begin position="1"/>
        <end position="26"/>
    </location>
</feature>
<dbReference type="OrthoDB" id="1888725at2759"/>
<dbReference type="Proteomes" id="UP000250235">
    <property type="component" value="Unassembled WGS sequence"/>
</dbReference>
<proteinExistence type="inferred from homology"/>
<organism evidence="4 5">
    <name type="scientific">Dorcoceras hygrometricum</name>
    <dbReference type="NCBI Taxonomy" id="472368"/>
    <lineage>
        <taxon>Eukaryota</taxon>
        <taxon>Viridiplantae</taxon>
        <taxon>Streptophyta</taxon>
        <taxon>Embryophyta</taxon>
        <taxon>Tracheophyta</taxon>
        <taxon>Spermatophyta</taxon>
        <taxon>Magnoliopsida</taxon>
        <taxon>eudicotyledons</taxon>
        <taxon>Gunneridae</taxon>
        <taxon>Pentapetalae</taxon>
        <taxon>asterids</taxon>
        <taxon>lamiids</taxon>
        <taxon>Lamiales</taxon>
        <taxon>Gesneriaceae</taxon>
        <taxon>Didymocarpoideae</taxon>
        <taxon>Trichosporeae</taxon>
        <taxon>Loxocarpinae</taxon>
        <taxon>Dorcoceras</taxon>
    </lineage>
</organism>
<dbReference type="InterPro" id="IPR006041">
    <property type="entry name" value="Pollen_Ole_e1_allergen"/>
</dbReference>
<evidence type="ECO:0000256" key="1">
    <source>
        <dbReference type="ARBA" id="ARBA00010049"/>
    </source>
</evidence>
<gene>
    <name evidence="4" type="ORF">F511_01884</name>
</gene>
<comment type="similarity">
    <text evidence="1">Belongs to the Ole e I family.</text>
</comment>
<dbReference type="AlphaFoldDB" id="A0A2Z7CVI7"/>
<dbReference type="EMBL" id="KQ992022">
    <property type="protein sequence ID" value="KZV51092.1"/>
    <property type="molecule type" value="Genomic_DNA"/>
</dbReference>
<keyword evidence="3" id="KW-0732">Signal</keyword>
<sequence length="168" mass="18441">MARLTQVALLFAGLLCLMCLSGIAHSASPQFFVEGKVYCEVCRANFINKLSEPMAGAKVRLECREEEAGSITYSVEGETNDQGLYRLPVQGDHDEEICEVTLVKSSRPDCDDLPDEGWAQKPVSRVTLTSHNGIQGNTRNANPLGFAKKVALPQCSEVFKELADDQDF</sequence>